<dbReference type="OMA" id="HFEHIDE"/>
<comment type="function">
    <text evidence="7">May be involved in the digestion of phagocytosed particles in the lysosome, participation in an inflammatory protease cascade, and trimming of peptides for antigen presentation.</text>
</comment>
<dbReference type="EMBL" id="BEZZ01000077">
    <property type="protein sequence ID" value="GCC25135.1"/>
    <property type="molecule type" value="Genomic_DNA"/>
</dbReference>
<evidence type="ECO:0000256" key="1">
    <source>
        <dbReference type="ARBA" id="ARBA00009431"/>
    </source>
</evidence>
<dbReference type="InterPro" id="IPR001563">
    <property type="entry name" value="Peptidase_S10"/>
</dbReference>
<dbReference type="PRINTS" id="PR00724">
    <property type="entry name" value="CRBOXYPTASEC"/>
</dbReference>
<reference evidence="9 10" key="1">
    <citation type="journal article" date="2018" name="Nat. Ecol. Evol.">
        <title>Shark genomes provide insights into elasmobranch evolution and the origin of vertebrates.</title>
        <authorList>
            <person name="Hara Y"/>
            <person name="Yamaguchi K"/>
            <person name="Onimaru K"/>
            <person name="Kadota M"/>
            <person name="Koyanagi M"/>
            <person name="Keeley SD"/>
            <person name="Tatsumi K"/>
            <person name="Tanaka K"/>
            <person name="Motone F"/>
            <person name="Kageyama Y"/>
            <person name="Nozu R"/>
            <person name="Adachi N"/>
            <person name="Nishimura O"/>
            <person name="Nakagawa R"/>
            <person name="Tanegashima C"/>
            <person name="Kiyatake I"/>
            <person name="Matsumoto R"/>
            <person name="Murakumo K"/>
            <person name="Nishida K"/>
            <person name="Terakita A"/>
            <person name="Kuratani S"/>
            <person name="Sato K"/>
            <person name="Hyodo S Kuraku.S."/>
        </authorList>
    </citation>
    <scope>NUCLEOTIDE SEQUENCE [LARGE SCALE GENOMIC DNA]</scope>
</reference>
<protein>
    <recommendedName>
        <fullName evidence="8">Probable serine carboxypeptidase CPVL</fullName>
    </recommendedName>
</protein>
<dbReference type="SUPFAM" id="SSF53474">
    <property type="entry name" value="alpha/beta-Hydrolases"/>
    <property type="match status" value="1"/>
</dbReference>
<dbReference type="Gene3D" id="3.40.50.1820">
    <property type="entry name" value="alpha/beta hydrolase"/>
    <property type="match status" value="1"/>
</dbReference>
<proteinExistence type="inferred from homology"/>
<keyword evidence="4" id="KW-0732">Signal</keyword>
<keyword evidence="10" id="KW-1185">Reference proteome</keyword>
<dbReference type="AlphaFoldDB" id="A0A401S401"/>
<keyword evidence="5" id="KW-0378">Hydrolase</keyword>
<keyword evidence="2" id="KW-0121">Carboxypeptidase</keyword>
<evidence type="ECO:0000256" key="8">
    <source>
        <dbReference type="ARBA" id="ARBA00072229"/>
    </source>
</evidence>
<dbReference type="PANTHER" id="PTHR11802">
    <property type="entry name" value="SERINE PROTEASE FAMILY S10 SERINE CARBOXYPEPTIDASE"/>
    <property type="match status" value="1"/>
</dbReference>
<evidence type="ECO:0000256" key="2">
    <source>
        <dbReference type="ARBA" id="ARBA00022645"/>
    </source>
</evidence>
<dbReference type="OrthoDB" id="443318at2759"/>
<keyword evidence="6" id="KW-0325">Glycoprotein</keyword>
<dbReference type="STRING" id="137246.A0A401S401"/>
<organism evidence="9 10">
    <name type="scientific">Chiloscyllium punctatum</name>
    <name type="common">Brownbanded bambooshark</name>
    <name type="synonym">Hemiscyllium punctatum</name>
    <dbReference type="NCBI Taxonomy" id="137246"/>
    <lineage>
        <taxon>Eukaryota</taxon>
        <taxon>Metazoa</taxon>
        <taxon>Chordata</taxon>
        <taxon>Craniata</taxon>
        <taxon>Vertebrata</taxon>
        <taxon>Chondrichthyes</taxon>
        <taxon>Elasmobranchii</taxon>
        <taxon>Galeomorphii</taxon>
        <taxon>Galeoidea</taxon>
        <taxon>Orectolobiformes</taxon>
        <taxon>Hemiscylliidae</taxon>
        <taxon>Chiloscyllium</taxon>
    </lineage>
</organism>
<comment type="caution">
    <text evidence="9">The sequence shown here is derived from an EMBL/GenBank/DDBJ whole genome shotgun (WGS) entry which is preliminary data.</text>
</comment>
<evidence type="ECO:0000256" key="3">
    <source>
        <dbReference type="ARBA" id="ARBA00022670"/>
    </source>
</evidence>
<evidence type="ECO:0000256" key="5">
    <source>
        <dbReference type="ARBA" id="ARBA00022801"/>
    </source>
</evidence>
<name>A0A401S401_CHIPU</name>
<evidence type="ECO:0000313" key="9">
    <source>
        <dbReference type="EMBL" id="GCC25135.1"/>
    </source>
</evidence>
<dbReference type="InterPro" id="IPR029058">
    <property type="entry name" value="AB_hydrolase_fold"/>
</dbReference>
<dbReference type="GO" id="GO:0006508">
    <property type="term" value="P:proteolysis"/>
    <property type="evidence" value="ECO:0007669"/>
    <property type="project" value="UniProtKB-KW"/>
</dbReference>
<dbReference type="Pfam" id="PF00450">
    <property type="entry name" value="Peptidase_S10"/>
    <property type="match status" value="1"/>
</dbReference>
<keyword evidence="3" id="KW-0645">Protease</keyword>
<dbReference type="Gene3D" id="3.40.50.12670">
    <property type="match status" value="1"/>
</dbReference>
<evidence type="ECO:0000256" key="7">
    <source>
        <dbReference type="ARBA" id="ARBA00055171"/>
    </source>
</evidence>
<dbReference type="FunFam" id="3.40.50.1820:FF:000096">
    <property type="entry name" value="Carboxypeptidase vitellogenic-like"/>
    <property type="match status" value="1"/>
</dbReference>
<evidence type="ECO:0000313" key="10">
    <source>
        <dbReference type="Proteomes" id="UP000287033"/>
    </source>
</evidence>
<comment type="similarity">
    <text evidence="1">Belongs to the peptidase S10 family.</text>
</comment>
<evidence type="ECO:0000256" key="6">
    <source>
        <dbReference type="ARBA" id="ARBA00023180"/>
    </source>
</evidence>
<dbReference type="PANTHER" id="PTHR11802:SF472">
    <property type="entry name" value="SERINE CARBOXYPEPTIDASE CPVL-RELATED"/>
    <property type="match status" value="1"/>
</dbReference>
<dbReference type="GO" id="GO:0004185">
    <property type="term" value="F:serine-type carboxypeptidase activity"/>
    <property type="evidence" value="ECO:0007669"/>
    <property type="project" value="InterPro"/>
</dbReference>
<dbReference type="Proteomes" id="UP000287033">
    <property type="component" value="Unassembled WGS sequence"/>
</dbReference>
<gene>
    <name evidence="9" type="ORF">chiPu_0003540</name>
</gene>
<evidence type="ECO:0000256" key="4">
    <source>
        <dbReference type="ARBA" id="ARBA00022729"/>
    </source>
</evidence>
<sequence length="487" mass="55314">MCGCSGLTPSLYTFDLVLRLSCCLGRVNSYSSAFCFTSLLYSPCHFPGPGHRKQQHTLEEAPSERLNLQSGMWQTRLFVIALVSIQPGCVSGRFTFLRQMFNGVKVSSPSVADPGKPLFLTPYLERGEIEKARELSLVGPLEGPVVKSYSGFLTVNKTYNSNLFFWFFPAQTLPQSAPVLLWLQGGPGGSSLFGLFVEHGPYVVTKNRTLEARKVPWTSKYSMLYIDNPVGTGFSFTNHDEGYAQNEDDVGRDLYSALIQFFQIFYEYQQNDFYATGESYAGKYVPAIGYYIHVHNHIAKVKINFKGMAIGDGLSDPEVMLGGYAEFMYQIGIIDEKQKQYVQQQTDTGVRYIQQKKWREAFEVFDTLLNGDTTEYPSFYKNVTGCTNYYNFLQCTEPLDQSYYGDYLSLPEVRNSIHVGNLTFHDGSEVEKHLLKDIMQSVKPWVAILMNNYRVIIRGGGHILPYDQPERAFDMIDRFISRKGQFL</sequence>
<accession>A0A401S401</accession>